<keyword evidence="2" id="KW-0479">Metal-binding</keyword>
<dbReference type="FunFam" id="3.30.160.60:FF:000100">
    <property type="entry name" value="Zinc finger 45-like"/>
    <property type="match status" value="1"/>
</dbReference>
<feature type="domain" description="C2H2-type" evidence="9">
    <location>
        <begin position="5"/>
        <end position="32"/>
    </location>
</feature>
<dbReference type="Gene3D" id="3.30.160.60">
    <property type="entry name" value="Classic Zinc Finger"/>
    <property type="match status" value="2"/>
</dbReference>
<keyword evidence="4 7" id="KW-0863">Zinc-finger</keyword>
<keyword evidence="5" id="KW-0862">Zinc</keyword>
<comment type="subcellular location">
    <subcellularLocation>
        <location evidence="1">Nucleus</location>
    </subcellularLocation>
</comment>
<dbReference type="PANTHER" id="PTHR24394">
    <property type="entry name" value="ZINC FINGER PROTEIN"/>
    <property type="match status" value="1"/>
</dbReference>
<dbReference type="GO" id="GO:0005634">
    <property type="term" value="C:nucleus"/>
    <property type="evidence" value="ECO:0007669"/>
    <property type="project" value="UniProtKB-SubCell"/>
</dbReference>
<dbReference type="GO" id="GO:0045893">
    <property type="term" value="P:positive regulation of DNA-templated transcription"/>
    <property type="evidence" value="ECO:0007669"/>
    <property type="project" value="UniProtKB-ARBA"/>
</dbReference>
<evidence type="ECO:0000259" key="9">
    <source>
        <dbReference type="PROSITE" id="PS50157"/>
    </source>
</evidence>
<sequence>DTKRHACSNCGKRFSRPSQRDTHYLTHTGQKPHKCISCNASFNVASNLKRHAKV</sequence>
<dbReference type="InterPro" id="IPR013087">
    <property type="entry name" value="Znf_C2H2_type"/>
</dbReference>
<gene>
    <name evidence="10" type="ORF">K457DRAFT_46664</name>
</gene>
<dbReference type="PROSITE" id="PS50157">
    <property type="entry name" value="ZINC_FINGER_C2H2_2"/>
    <property type="match status" value="2"/>
</dbReference>
<dbReference type="GO" id="GO:0043565">
    <property type="term" value="F:sequence-specific DNA binding"/>
    <property type="evidence" value="ECO:0007669"/>
    <property type="project" value="UniProtKB-ARBA"/>
</dbReference>
<feature type="non-terminal residue" evidence="10">
    <location>
        <position position="1"/>
    </location>
</feature>
<dbReference type="Pfam" id="PF00096">
    <property type="entry name" value="zf-C2H2"/>
    <property type="match status" value="1"/>
</dbReference>
<dbReference type="STRING" id="1314771.A0A197KEG3"/>
<evidence type="ECO:0000256" key="6">
    <source>
        <dbReference type="ARBA" id="ARBA00023242"/>
    </source>
</evidence>
<dbReference type="PROSITE" id="PS00028">
    <property type="entry name" value="ZINC_FINGER_C2H2_1"/>
    <property type="match status" value="1"/>
</dbReference>
<evidence type="ECO:0000313" key="10">
    <source>
        <dbReference type="EMBL" id="OAQ36102.1"/>
    </source>
</evidence>
<dbReference type="GO" id="GO:0000981">
    <property type="term" value="F:DNA-binding transcription factor activity, RNA polymerase II-specific"/>
    <property type="evidence" value="ECO:0007669"/>
    <property type="project" value="TreeGrafter"/>
</dbReference>
<evidence type="ECO:0000256" key="5">
    <source>
        <dbReference type="ARBA" id="ARBA00022833"/>
    </source>
</evidence>
<name>A0A197KEG3_9FUNG</name>
<evidence type="ECO:0000256" key="2">
    <source>
        <dbReference type="ARBA" id="ARBA00022723"/>
    </source>
</evidence>
<dbReference type="InterPro" id="IPR036236">
    <property type="entry name" value="Znf_C2H2_sf"/>
</dbReference>
<dbReference type="FunFam" id="3.30.160.60:FF:001732">
    <property type="entry name" value="Zgc:162936"/>
    <property type="match status" value="1"/>
</dbReference>
<accession>A0A197KEG3</accession>
<dbReference type="SUPFAM" id="SSF57667">
    <property type="entry name" value="beta-beta-alpha zinc fingers"/>
    <property type="match status" value="1"/>
</dbReference>
<feature type="region of interest" description="Disordered" evidence="8">
    <location>
        <begin position="1"/>
        <end position="26"/>
    </location>
</feature>
<evidence type="ECO:0000313" key="11">
    <source>
        <dbReference type="Proteomes" id="UP000078512"/>
    </source>
</evidence>
<evidence type="ECO:0000256" key="3">
    <source>
        <dbReference type="ARBA" id="ARBA00022737"/>
    </source>
</evidence>
<proteinExistence type="predicted"/>
<dbReference type="PANTHER" id="PTHR24394:SF44">
    <property type="entry name" value="ZINC FINGER PROTEIN 271-LIKE"/>
    <property type="match status" value="1"/>
</dbReference>
<evidence type="ECO:0000256" key="1">
    <source>
        <dbReference type="ARBA" id="ARBA00004123"/>
    </source>
</evidence>
<feature type="domain" description="C2H2-type" evidence="9">
    <location>
        <begin position="33"/>
        <end position="54"/>
    </location>
</feature>
<dbReference type="OrthoDB" id="6077919at2759"/>
<keyword evidence="6" id="KW-0539">Nucleus</keyword>
<dbReference type="EMBL" id="KV442012">
    <property type="protein sequence ID" value="OAQ36102.1"/>
    <property type="molecule type" value="Genomic_DNA"/>
</dbReference>
<keyword evidence="11" id="KW-1185">Reference proteome</keyword>
<dbReference type="AlphaFoldDB" id="A0A197KEG3"/>
<evidence type="ECO:0000256" key="8">
    <source>
        <dbReference type="SAM" id="MobiDB-lite"/>
    </source>
</evidence>
<keyword evidence="3" id="KW-0677">Repeat</keyword>
<dbReference type="GO" id="GO:0008270">
    <property type="term" value="F:zinc ion binding"/>
    <property type="evidence" value="ECO:0007669"/>
    <property type="project" value="UniProtKB-KW"/>
</dbReference>
<dbReference type="Proteomes" id="UP000078512">
    <property type="component" value="Unassembled WGS sequence"/>
</dbReference>
<organism evidence="10 11">
    <name type="scientific">Linnemannia elongata AG-77</name>
    <dbReference type="NCBI Taxonomy" id="1314771"/>
    <lineage>
        <taxon>Eukaryota</taxon>
        <taxon>Fungi</taxon>
        <taxon>Fungi incertae sedis</taxon>
        <taxon>Mucoromycota</taxon>
        <taxon>Mortierellomycotina</taxon>
        <taxon>Mortierellomycetes</taxon>
        <taxon>Mortierellales</taxon>
        <taxon>Mortierellaceae</taxon>
        <taxon>Linnemannia</taxon>
    </lineage>
</organism>
<dbReference type="GO" id="GO:0005694">
    <property type="term" value="C:chromosome"/>
    <property type="evidence" value="ECO:0007669"/>
    <property type="project" value="UniProtKB-ARBA"/>
</dbReference>
<reference evidence="10 11" key="1">
    <citation type="submission" date="2016-05" db="EMBL/GenBank/DDBJ databases">
        <title>Genome sequencing reveals origins of a unique bacterial endosymbiosis in the earliest lineages of terrestrial Fungi.</title>
        <authorList>
            <consortium name="DOE Joint Genome Institute"/>
            <person name="Uehling J."/>
            <person name="Gryganskyi A."/>
            <person name="Hameed K."/>
            <person name="Tschaplinski T."/>
            <person name="Misztal P."/>
            <person name="Wu S."/>
            <person name="Desiro A."/>
            <person name="Vande Pol N."/>
            <person name="Du Z.-Y."/>
            <person name="Zienkiewicz A."/>
            <person name="Zienkiewicz K."/>
            <person name="Morin E."/>
            <person name="Tisserant E."/>
            <person name="Splivallo R."/>
            <person name="Hainaut M."/>
            <person name="Henrissat B."/>
            <person name="Ohm R."/>
            <person name="Kuo A."/>
            <person name="Yan J."/>
            <person name="Lipzen A."/>
            <person name="Nolan M."/>
            <person name="Labutti K."/>
            <person name="Barry K."/>
            <person name="Goldstein A."/>
            <person name="Labbe J."/>
            <person name="Schadt C."/>
            <person name="Tuskan G."/>
            <person name="Grigoriev I."/>
            <person name="Martin F."/>
            <person name="Vilgalys R."/>
            <person name="Bonito G."/>
        </authorList>
    </citation>
    <scope>NUCLEOTIDE SEQUENCE [LARGE SCALE GENOMIC DNA]</scope>
    <source>
        <strain evidence="10 11">AG-77</strain>
    </source>
</reference>
<feature type="non-terminal residue" evidence="10">
    <location>
        <position position="54"/>
    </location>
</feature>
<evidence type="ECO:0000256" key="7">
    <source>
        <dbReference type="PROSITE-ProRule" id="PRU00042"/>
    </source>
</evidence>
<dbReference type="SMART" id="SM00355">
    <property type="entry name" value="ZnF_C2H2"/>
    <property type="match status" value="2"/>
</dbReference>
<protein>
    <recommendedName>
        <fullName evidence="9">C2H2-type domain-containing protein</fullName>
    </recommendedName>
</protein>
<evidence type="ECO:0000256" key="4">
    <source>
        <dbReference type="ARBA" id="ARBA00022771"/>
    </source>
</evidence>